<organism evidence="3 4">
    <name type="scientific">Streptomyces formicae</name>
    <dbReference type="NCBI Taxonomy" id="1616117"/>
    <lineage>
        <taxon>Bacteria</taxon>
        <taxon>Bacillati</taxon>
        <taxon>Actinomycetota</taxon>
        <taxon>Actinomycetes</taxon>
        <taxon>Kitasatosporales</taxon>
        <taxon>Streptomycetaceae</taxon>
        <taxon>Streptomyces</taxon>
    </lineage>
</organism>
<evidence type="ECO:0000313" key="4">
    <source>
        <dbReference type="Proteomes" id="UP000221011"/>
    </source>
</evidence>
<name>A0A291QLQ1_9ACTN</name>
<keyword evidence="3" id="KW-0223">Dioxygenase</keyword>
<feature type="domain" description="DUF6817" evidence="2">
    <location>
        <begin position="33"/>
        <end position="116"/>
    </location>
</feature>
<sequence length="204" mass="22417">MTMAAEPGPEPQPEPESQSEPEPHPDRAARQFLYDLGAGAIHHPGGTLLAHLDRVRQRLADWDARPALRRAGLCHVLYGTDGFAPVLLPLDRRERARAVIGPEAESLVYLYASCDRKTGYPALTGRGGDGLFRDRFTGRAFAPTRRRQADFAELTVANELDIASVDSEFRAHHGPGLLELFTGLRPLLTPAAWEACAILPGWTY</sequence>
<protein>
    <submittedName>
        <fullName evidence="3">Biphenyl-2,3-diol 1,2-dioxygenase III-related protein</fullName>
    </submittedName>
</protein>
<evidence type="ECO:0000313" key="3">
    <source>
        <dbReference type="EMBL" id="ATL32631.1"/>
    </source>
</evidence>
<dbReference type="KEGG" id="sfk:KY5_7613"/>
<dbReference type="EMBL" id="CP022685">
    <property type="protein sequence ID" value="ATL32631.1"/>
    <property type="molecule type" value="Genomic_DNA"/>
</dbReference>
<dbReference type="InterPro" id="IPR049202">
    <property type="entry name" value="DUF6817"/>
</dbReference>
<proteinExistence type="predicted"/>
<dbReference type="AlphaFoldDB" id="A0A291QLQ1"/>
<accession>A0A291QLQ1</accession>
<dbReference type="Proteomes" id="UP000221011">
    <property type="component" value="Chromosome"/>
</dbReference>
<dbReference type="Pfam" id="PF20680">
    <property type="entry name" value="DUF6817"/>
    <property type="match status" value="1"/>
</dbReference>
<feature type="region of interest" description="Disordered" evidence="1">
    <location>
        <begin position="1"/>
        <end position="25"/>
    </location>
</feature>
<dbReference type="GO" id="GO:0051213">
    <property type="term" value="F:dioxygenase activity"/>
    <property type="evidence" value="ECO:0007669"/>
    <property type="project" value="UniProtKB-KW"/>
</dbReference>
<evidence type="ECO:0000259" key="2">
    <source>
        <dbReference type="Pfam" id="PF20680"/>
    </source>
</evidence>
<reference evidence="3 4" key="1">
    <citation type="submission" date="2017-08" db="EMBL/GenBank/DDBJ databases">
        <title>Complete Genome Sequence of Streptomyces formicae KY5, the formicamycin producer.</title>
        <authorList>
            <person name="Holmes N.A."/>
            <person name="Devine R."/>
            <person name="Qin Z."/>
            <person name="Seipke R.F."/>
            <person name="Wilkinson B."/>
            <person name="Hutchings M.I."/>
        </authorList>
    </citation>
    <scope>NUCLEOTIDE SEQUENCE [LARGE SCALE GENOMIC DNA]</scope>
    <source>
        <strain evidence="3 4">KY5</strain>
    </source>
</reference>
<keyword evidence="3" id="KW-0560">Oxidoreductase</keyword>
<evidence type="ECO:0000256" key="1">
    <source>
        <dbReference type="SAM" id="MobiDB-lite"/>
    </source>
</evidence>
<keyword evidence="4" id="KW-1185">Reference proteome</keyword>
<gene>
    <name evidence="3" type="ORF">KY5_7613</name>
</gene>